<dbReference type="SUPFAM" id="SSF50978">
    <property type="entry name" value="WD40 repeat-like"/>
    <property type="match status" value="1"/>
</dbReference>
<feature type="repeat" description="WD" evidence="13">
    <location>
        <begin position="397"/>
        <end position="430"/>
    </location>
</feature>
<dbReference type="AlphaFoldDB" id="H3AW43"/>
<keyword evidence="5" id="KW-0677">Repeat</keyword>
<dbReference type="InterPro" id="IPR038765">
    <property type="entry name" value="Papain-like_cys_pep_sf"/>
</dbReference>
<dbReference type="GO" id="GO:0005874">
    <property type="term" value="C:microtubule"/>
    <property type="evidence" value="ECO:0007669"/>
    <property type="project" value="UniProtKB-KW"/>
</dbReference>
<dbReference type="EMBL" id="AFYH01018349">
    <property type="status" value="NOT_ANNOTATED_CDS"/>
    <property type="molecule type" value="Genomic_DNA"/>
</dbReference>
<keyword evidence="8" id="KW-0966">Cell projection</keyword>
<dbReference type="GO" id="GO:0004843">
    <property type="term" value="F:cysteine-type deubiquitinase activity"/>
    <property type="evidence" value="ECO:0007669"/>
    <property type="project" value="InterPro"/>
</dbReference>
<evidence type="ECO:0000256" key="4">
    <source>
        <dbReference type="ARBA" id="ARBA00022701"/>
    </source>
</evidence>
<dbReference type="PROSITE" id="PS00972">
    <property type="entry name" value="USP_1"/>
    <property type="match status" value="1"/>
</dbReference>
<dbReference type="InterPro" id="IPR018200">
    <property type="entry name" value="USP_CS"/>
</dbReference>
<dbReference type="InParanoid" id="H3AW43"/>
<comment type="function">
    <text evidence="11">Microtubule inner protein (MIP) part of the dynein-decorated doublet microtubules (DMTs) in cilia axoneme. Important for proper ciliary and flagellar beating. May act in cooperation with CFAP45 and axonemal dynein subunit DNAH11. May play a role in cell growth and/or survival.</text>
</comment>
<sequence>FPFPLLTGQVPAGLIAHPDRENILYPLGCTVIIQSLKNKKQSFLHGHTNNVCCLGVSRDGTYLASGQVTYMGFKADVIIWNYAQRELYARLSLHKAKVQSVAFSPNGLYLATLGGQDDGSLVIWNVAKKEAICGSPASAVSSGNALTVKFSNHSDEIFITAGNTTIRVWELDLPNRKIRSSECQTGQLKRIVNCIEISEDDAFFYCGTTTGDILKLGLKNKLLSSYAPQKEKFGLGVTALALLKTGDFLVGSGDGFVALCKPSTLKIVKKAHLHGAVNSIALRGEGHQFFAGTGCAQIYRFNYVEFKEELIAACHNEAVNDIAFPFGTSELFATCSKSDIRVWHTQSKKELLRITIPNMTCHGIDFMKDGKSIISGWNDGKIRAFTPESGRLMYVINNAHSIGVTAIAAIGSCKRIVSGGGEGMVRVWEIGQGFNTLIESMKEHKASVSCIRVKSNDQECVTASTDGTCIIWDIVRFVRNQMVLANTLFRCVCYHPEGYQIITSGTDRKIAYWEVFDGTPIRELEASVSGSVNGMDISQDGKYFATEPGGDEKLIKLWGYNEGEVTHVGIVHNDFIITVDPEDDDGGFKNNPPCGLGANSDKLAEEVPASGGETVTGKKSTTLTSQGSAKERLSSWCYYGDKTPGVQGLKNHGNTCFLNAVVQCLSNTDLFAEYLGLEQYKSDLNQGKLNGIVRSNSGELQGRGEVTEQLASLVRALWTLEYTPQLSVEFKVSGPKKNLI</sequence>
<comment type="subunit">
    <text evidence="12">Microtubule inner protein component of sperm flagellar doublet microtubules. Interacts with BRCA2. Interacts with the CCT chaperonin complex. Interacts with HSP70. Interacts with AK8. Interacts with CFAP45. Interacts with DNAI1. Interacts with IQDC.</text>
</comment>
<evidence type="ECO:0000256" key="9">
    <source>
        <dbReference type="ARBA" id="ARBA00029456"/>
    </source>
</evidence>
<dbReference type="EMBL" id="AFYH01018350">
    <property type="status" value="NOT_ANNOTATED_CDS"/>
    <property type="molecule type" value="Genomic_DNA"/>
</dbReference>
<dbReference type="eggNOG" id="KOG1870">
    <property type="taxonomic scope" value="Eukaryota"/>
</dbReference>
<evidence type="ECO:0000313" key="16">
    <source>
        <dbReference type="Proteomes" id="UP000008672"/>
    </source>
</evidence>
<dbReference type="GeneTree" id="ENSGT00940000157016"/>
<dbReference type="FunFam" id="2.130.10.10:FF:000173">
    <property type="entry name" value="Cilia- and flagella-associated protein 52"/>
    <property type="match status" value="1"/>
</dbReference>
<dbReference type="eggNOG" id="KOG0266">
    <property type="taxonomic scope" value="Eukaryota"/>
</dbReference>
<keyword evidence="7" id="KW-0969">Cilium</keyword>
<dbReference type="PANTHER" id="PTHR13720:SF14">
    <property type="entry name" value="CILIA- AND FLAGELLA-ASSOCIATED PROTEIN 52"/>
    <property type="match status" value="1"/>
</dbReference>
<evidence type="ECO:0000256" key="12">
    <source>
        <dbReference type="ARBA" id="ARBA00047117"/>
    </source>
</evidence>
<reference evidence="15" key="2">
    <citation type="submission" date="2025-08" db="UniProtKB">
        <authorList>
            <consortium name="Ensembl"/>
        </authorList>
    </citation>
    <scope>IDENTIFICATION</scope>
</reference>
<dbReference type="Gene3D" id="2.130.10.10">
    <property type="entry name" value="YVTN repeat-like/Quinoprotein amine dehydrogenase"/>
    <property type="match status" value="3"/>
</dbReference>
<dbReference type="SMART" id="SM00320">
    <property type="entry name" value="WD40"/>
    <property type="match status" value="11"/>
</dbReference>
<keyword evidence="4" id="KW-0493">Microtubule</keyword>
<dbReference type="Pfam" id="PF00443">
    <property type="entry name" value="UCH"/>
    <property type="match status" value="1"/>
</dbReference>
<comment type="subcellular location">
    <subcellularLocation>
        <location evidence="1">Cytoplasm</location>
        <location evidence="1">Cytoskeleton</location>
        <location evidence="1">Flagellum axoneme</location>
    </subcellularLocation>
</comment>
<dbReference type="OMA" id="RIMVYNF"/>
<dbReference type="InterPro" id="IPR019775">
    <property type="entry name" value="WD40_repeat_CS"/>
</dbReference>
<evidence type="ECO:0000256" key="7">
    <source>
        <dbReference type="ARBA" id="ARBA00023069"/>
    </source>
</evidence>
<reference evidence="15" key="3">
    <citation type="submission" date="2025-09" db="UniProtKB">
        <authorList>
            <consortium name="Ensembl"/>
        </authorList>
    </citation>
    <scope>IDENTIFICATION</scope>
</reference>
<dbReference type="EMBL" id="AFYH01018352">
    <property type="status" value="NOT_ANNOTATED_CDS"/>
    <property type="molecule type" value="Genomic_DNA"/>
</dbReference>
<dbReference type="SUPFAM" id="SSF54001">
    <property type="entry name" value="Cysteine proteinases"/>
    <property type="match status" value="1"/>
</dbReference>
<evidence type="ECO:0000256" key="2">
    <source>
        <dbReference type="ARBA" id="ARBA00022490"/>
    </source>
</evidence>
<evidence type="ECO:0000259" key="14">
    <source>
        <dbReference type="PROSITE" id="PS50235"/>
    </source>
</evidence>
<dbReference type="EMBL" id="AFYH01018351">
    <property type="status" value="NOT_ANNOTATED_CDS"/>
    <property type="molecule type" value="Genomic_DNA"/>
</dbReference>
<dbReference type="GO" id="GO:0016579">
    <property type="term" value="P:protein deubiquitination"/>
    <property type="evidence" value="ECO:0007669"/>
    <property type="project" value="InterPro"/>
</dbReference>
<dbReference type="PROSITE" id="PS50082">
    <property type="entry name" value="WD_REPEATS_2"/>
    <property type="match status" value="3"/>
</dbReference>
<evidence type="ECO:0000256" key="3">
    <source>
        <dbReference type="ARBA" id="ARBA00022574"/>
    </source>
</evidence>
<dbReference type="InterPro" id="IPR001680">
    <property type="entry name" value="WD40_rpt"/>
</dbReference>
<evidence type="ECO:0000256" key="1">
    <source>
        <dbReference type="ARBA" id="ARBA00004611"/>
    </source>
</evidence>
<accession>H3AW43</accession>
<feature type="repeat" description="WD" evidence="13">
    <location>
        <begin position="91"/>
        <end position="126"/>
    </location>
</feature>
<organism evidence="15 16">
    <name type="scientific">Latimeria chalumnae</name>
    <name type="common">Coelacanth</name>
    <dbReference type="NCBI Taxonomy" id="7897"/>
    <lineage>
        <taxon>Eukaryota</taxon>
        <taxon>Metazoa</taxon>
        <taxon>Chordata</taxon>
        <taxon>Craniata</taxon>
        <taxon>Vertebrata</taxon>
        <taxon>Euteleostomi</taxon>
        <taxon>Coelacanthiformes</taxon>
        <taxon>Coelacanthidae</taxon>
        <taxon>Latimeria</taxon>
    </lineage>
</organism>
<evidence type="ECO:0000256" key="11">
    <source>
        <dbReference type="ARBA" id="ARBA00046056"/>
    </source>
</evidence>
<dbReference type="Proteomes" id="UP000008672">
    <property type="component" value="Unassembled WGS sequence"/>
</dbReference>
<dbReference type="PROSITE" id="PS50294">
    <property type="entry name" value="WD_REPEATS_REGION"/>
    <property type="match status" value="1"/>
</dbReference>
<dbReference type="FunFam" id="2.130.10.10:FF:000291">
    <property type="entry name" value="Cilia-and flagella-associated protein 52 isoform X1"/>
    <property type="match status" value="1"/>
</dbReference>
<dbReference type="SUPFAM" id="SSF50998">
    <property type="entry name" value="Quinoprotein alcohol dehydrogenase-like"/>
    <property type="match status" value="1"/>
</dbReference>
<dbReference type="FunCoup" id="H3AW43">
    <property type="interactions" value="55"/>
</dbReference>
<feature type="repeat" description="WD" evidence="13">
    <location>
        <begin position="441"/>
        <end position="474"/>
    </location>
</feature>
<gene>
    <name evidence="15" type="primary">CFAP52</name>
</gene>
<dbReference type="Pfam" id="PF23409">
    <property type="entry name" value="Beta-prop_EML"/>
    <property type="match status" value="1"/>
</dbReference>
<proteinExistence type="inferred from homology"/>
<protein>
    <recommendedName>
        <fullName evidence="10">Cilia- and flagella-associated protein 52</fullName>
    </recommendedName>
</protein>
<evidence type="ECO:0000313" key="15">
    <source>
        <dbReference type="Ensembl" id="ENSLACP00000013864.1"/>
    </source>
</evidence>
<dbReference type="InterPro" id="IPR055439">
    <property type="entry name" value="Beta-prop_EML_1st"/>
</dbReference>
<dbReference type="InterPro" id="IPR028889">
    <property type="entry name" value="USP"/>
</dbReference>
<dbReference type="InterPro" id="IPR001394">
    <property type="entry name" value="Peptidase_C19_UCH"/>
</dbReference>
<dbReference type="Pfam" id="PF00400">
    <property type="entry name" value="WD40"/>
    <property type="match status" value="4"/>
</dbReference>
<dbReference type="InterPro" id="IPR011047">
    <property type="entry name" value="Quinoprotein_ADH-like_sf"/>
</dbReference>
<dbReference type="Gene3D" id="3.90.70.10">
    <property type="entry name" value="Cysteine proteinases"/>
    <property type="match status" value="1"/>
</dbReference>
<dbReference type="STRING" id="7897.ENSLACP00000013864"/>
<feature type="domain" description="USP" evidence="14">
    <location>
        <begin position="647"/>
        <end position="740"/>
    </location>
</feature>
<dbReference type="EMBL" id="AFYH01018348">
    <property type="status" value="NOT_ANNOTATED_CDS"/>
    <property type="molecule type" value="Genomic_DNA"/>
</dbReference>
<keyword evidence="16" id="KW-1185">Reference proteome</keyword>
<evidence type="ECO:0000256" key="5">
    <source>
        <dbReference type="ARBA" id="ARBA00022737"/>
    </source>
</evidence>
<dbReference type="InterPro" id="IPR050630">
    <property type="entry name" value="WD_repeat_EMAP"/>
</dbReference>
<dbReference type="PROSITE" id="PS00678">
    <property type="entry name" value="WD_REPEATS_1"/>
    <property type="match status" value="2"/>
</dbReference>
<evidence type="ECO:0000256" key="13">
    <source>
        <dbReference type="PROSITE-ProRule" id="PRU00221"/>
    </source>
</evidence>
<dbReference type="Ensembl" id="ENSLACT00000013961.1">
    <property type="protein sequence ID" value="ENSLACP00000013864.1"/>
    <property type="gene ID" value="ENSLACG00000012206.2"/>
</dbReference>
<evidence type="ECO:0000256" key="6">
    <source>
        <dbReference type="ARBA" id="ARBA00022846"/>
    </source>
</evidence>
<dbReference type="InterPro" id="IPR036322">
    <property type="entry name" value="WD40_repeat_dom_sf"/>
</dbReference>
<keyword evidence="6" id="KW-0282">Flagellum</keyword>
<dbReference type="PANTHER" id="PTHR13720">
    <property type="entry name" value="WD-40 REPEAT PROTEIN"/>
    <property type="match status" value="1"/>
</dbReference>
<reference evidence="16" key="1">
    <citation type="submission" date="2011-08" db="EMBL/GenBank/DDBJ databases">
        <title>The draft genome of Latimeria chalumnae.</title>
        <authorList>
            <person name="Di Palma F."/>
            <person name="Alfoldi J."/>
            <person name="Johnson J."/>
            <person name="Berlin A."/>
            <person name="Gnerre S."/>
            <person name="Jaffe D."/>
            <person name="MacCallum I."/>
            <person name="Young S."/>
            <person name="Walker B.J."/>
            <person name="Lander E."/>
            <person name="Lindblad-Toh K."/>
        </authorList>
    </citation>
    <scope>NUCLEOTIDE SEQUENCE [LARGE SCALE GENOMIC DNA]</scope>
    <source>
        <strain evidence="16">Wild caught</strain>
    </source>
</reference>
<evidence type="ECO:0000256" key="10">
    <source>
        <dbReference type="ARBA" id="ARBA00029552"/>
    </source>
</evidence>
<comment type="similarity">
    <text evidence="9">Belongs to the CFAP52 family.</text>
</comment>
<keyword evidence="2" id="KW-0963">Cytoplasm</keyword>
<evidence type="ECO:0000256" key="8">
    <source>
        <dbReference type="ARBA" id="ARBA00023273"/>
    </source>
</evidence>
<dbReference type="InterPro" id="IPR015943">
    <property type="entry name" value="WD40/YVTN_repeat-like_dom_sf"/>
</dbReference>
<dbReference type="PROSITE" id="PS50235">
    <property type="entry name" value="USP_3"/>
    <property type="match status" value="1"/>
</dbReference>
<name>H3AW43_LATCH</name>
<dbReference type="GO" id="GO:0005930">
    <property type="term" value="C:axoneme"/>
    <property type="evidence" value="ECO:0007669"/>
    <property type="project" value="UniProtKB-ARBA"/>
</dbReference>
<keyword evidence="3 13" id="KW-0853">WD repeat</keyword>